<organism evidence="1 2">
    <name type="scientific">Acetobacter malorum</name>
    <dbReference type="NCBI Taxonomy" id="178901"/>
    <lineage>
        <taxon>Bacteria</taxon>
        <taxon>Pseudomonadati</taxon>
        <taxon>Pseudomonadota</taxon>
        <taxon>Alphaproteobacteria</taxon>
        <taxon>Acetobacterales</taxon>
        <taxon>Acetobacteraceae</taxon>
        <taxon>Acetobacter</taxon>
    </lineage>
</organism>
<accession>A0A177G486</accession>
<dbReference type="PATRIC" id="fig|178901.16.peg.3956"/>
<reference evidence="1 2" key="1">
    <citation type="submission" date="2016-03" db="EMBL/GenBank/DDBJ databases">
        <title>Draft genome sequence of Acetobacter malorum CECT 7742, a strain isolated from strawberry vinegar.</title>
        <authorList>
            <person name="Sainz F."/>
            <person name="Mas A."/>
            <person name="Torija M.J."/>
        </authorList>
    </citation>
    <scope>NUCLEOTIDE SEQUENCE [LARGE SCALE GENOMIC DNA]</scope>
    <source>
        <strain evidence="1 2">CECT 7742</strain>
    </source>
</reference>
<protein>
    <submittedName>
        <fullName evidence="1">Glycosyl transferase family 8</fullName>
    </submittedName>
</protein>
<dbReference type="InterPro" id="IPR002495">
    <property type="entry name" value="Glyco_trans_8"/>
</dbReference>
<proteinExistence type="predicted"/>
<evidence type="ECO:0000313" key="2">
    <source>
        <dbReference type="Proteomes" id="UP000077349"/>
    </source>
</evidence>
<dbReference type="Gene3D" id="3.90.550.10">
    <property type="entry name" value="Spore Coat Polysaccharide Biosynthesis Protein SpsA, Chain A"/>
    <property type="match status" value="1"/>
</dbReference>
<keyword evidence="1" id="KW-0808">Transferase</keyword>
<dbReference type="GO" id="GO:0016757">
    <property type="term" value="F:glycosyltransferase activity"/>
    <property type="evidence" value="ECO:0007669"/>
    <property type="project" value="InterPro"/>
</dbReference>
<sequence>MYIVTNHTFKILGFTGELERKKEVKFFSIDDCFEPVLTDGKNFFANKEMFFFSISKDKIFISKENNNFPVEVNFYGDFEFTLSINGAFISYNGQSFFMQYFKGEWEVFYLIKDRSFKILKSAFKNGFYLKGEKSYIESKEINYIDGKISYANYLIGVDNIKESKELNGNSLIIPTNKLPLLFIEKFNPLVFYACFGSGQIIDCLEESIYSLFVFGEFSGDVMIITDQEEVVFSKKMEPFLHRIKFKITNAFDFFDFTISRYKIYDIKEMQEYSPIMYLDCDIIVNKNINEIFHKAMQTEKLLVSEEFKLNEASVWFGGTHWHEAANRFEILDCGINSGIFIFKNIESIKPILFTVVESMIHAQKIKISREKAVLETLDQPNLNYALMAHFPDNFDTEILTQYVLHGARENFSDISMLGFAHFNGGIGNFESRYALIRGYVEYLSSKYLLIENP</sequence>
<dbReference type="Pfam" id="PF01501">
    <property type="entry name" value="Glyco_transf_8"/>
    <property type="match status" value="1"/>
</dbReference>
<name>A0A177G486_9PROT</name>
<evidence type="ECO:0000313" key="1">
    <source>
        <dbReference type="EMBL" id="OAG75160.1"/>
    </source>
</evidence>
<gene>
    <name evidence="1" type="ORF">Amal_03673</name>
</gene>
<dbReference type="EMBL" id="LVHD01000113">
    <property type="protein sequence ID" value="OAG75160.1"/>
    <property type="molecule type" value="Genomic_DNA"/>
</dbReference>
<dbReference type="Proteomes" id="UP000077349">
    <property type="component" value="Unassembled WGS sequence"/>
</dbReference>
<comment type="caution">
    <text evidence="1">The sequence shown here is derived from an EMBL/GenBank/DDBJ whole genome shotgun (WGS) entry which is preliminary data.</text>
</comment>
<dbReference type="AlphaFoldDB" id="A0A177G486"/>
<dbReference type="SUPFAM" id="SSF53448">
    <property type="entry name" value="Nucleotide-diphospho-sugar transferases"/>
    <property type="match status" value="1"/>
</dbReference>
<dbReference type="InterPro" id="IPR029044">
    <property type="entry name" value="Nucleotide-diphossugar_trans"/>
</dbReference>